<comment type="caution">
    <text evidence="1">The sequence shown here is derived from an EMBL/GenBank/DDBJ whole genome shotgun (WGS) entry which is preliminary data.</text>
</comment>
<reference evidence="1 2" key="1">
    <citation type="submission" date="2020-08" db="EMBL/GenBank/DDBJ databases">
        <title>Genome public.</title>
        <authorList>
            <person name="Liu C."/>
            <person name="Sun Q."/>
        </authorList>
    </citation>
    <scope>NUCLEOTIDE SEQUENCE [LARGE SCALE GENOMIC DNA]</scope>
    <source>
        <strain evidence="1 2">NSJ-37</strain>
    </source>
</reference>
<dbReference type="EMBL" id="JACRSX010000012">
    <property type="protein sequence ID" value="MBC8562813.1"/>
    <property type="molecule type" value="Genomic_DNA"/>
</dbReference>
<gene>
    <name evidence="1" type="ORF">H8704_09270</name>
</gene>
<name>A0ABR7N2F5_9FIRM</name>
<protein>
    <recommendedName>
        <fullName evidence="3">MerR family transcriptional regulator</fullName>
    </recommendedName>
</protein>
<dbReference type="RefSeq" id="WP_118678278.1">
    <property type="nucleotide sequence ID" value="NZ_JACRSX010000012.1"/>
</dbReference>
<accession>A0ABR7N2F5</accession>
<organism evidence="1 2">
    <name type="scientific">Jutongia huaianensis</name>
    <dbReference type="NCBI Taxonomy" id="2763668"/>
    <lineage>
        <taxon>Bacteria</taxon>
        <taxon>Bacillati</taxon>
        <taxon>Bacillota</taxon>
        <taxon>Clostridia</taxon>
        <taxon>Lachnospirales</taxon>
        <taxon>Lachnospiraceae</taxon>
        <taxon>Jutongia</taxon>
    </lineage>
</organism>
<proteinExistence type="predicted"/>
<evidence type="ECO:0000313" key="2">
    <source>
        <dbReference type="Proteomes" id="UP000606193"/>
    </source>
</evidence>
<sequence length="136" mass="15675">MVTRSAELFSEAPRCTQCGRILPDVYEEDDICPVCKEANLFAEVKDFIRENDVREMDVAEHFDIPVSKVRKWIREGRIQYKGEAGQSISGVHCQICGKPIEFGTLCPECHRMQGLQIVAKQYAEQKSEMRFFNKNK</sequence>
<dbReference type="Proteomes" id="UP000606193">
    <property type="component" value="Unassembled WGS sequence"/>
</dbReference>
<evidence type="ECO:0008006" key="3">
    <source>
        <dbReference type="Google" id="ProtNLM"/>
    </source>
</evidence>
<keyword evidence="2" id="KW-1185">Reference proteome</keyword>
<evidence type="ECO:0000313" key="1">
    <source>
        <dbReference type="EMBL" id="MBC8562813.1"/>
    </source>
</evidence>